<feature type="compositionally biased region" description="Basic and acidic residues" evidence="1">
    <location>
        <begin position="132"/>
        <end position="141"/>
    </location>
</feature>
<protein>
    <submittedName>
        <fullName evidence="2">Uncharacterized protein</fullName>
    </submittedName>
</protein>
<gene>
    <name evidence="2" type="ORF">NDU88_003807</name>
</gene>
<reference evidence="2" key="1">
    <citation type="journal article" date="2022" name="bioRxiv">
        <title>Sequencing and chromosome-scale assembly of the giantPleurodeles waltlgenome.</title>
        <authorList>
            <person name="Brown T."/>
            <person name="Elewa A."/>
            <person name="Iarovenko S."/>
            <person name="Subramanian E."/>
            <person name="Araus A.J."/>
            <person name="Petzold A."/>
            <person name="Susuki M."/>
            <person name="Suzuki K.-i.T."/>
            <person name="Hayashi T."/>
            <person name="Toyoda A."/>
            <person name="Oliveira C."/>
            <person name="Osipova E."/>
            <person name="Leigh N.D."/>
            <person name="Simon A."/>
            <person name="Yun M.H."/>
        </authorList>
    </citation>
    <scope>NUCLEOTIDE SEQUENCE</scope>
    <source>
        <strain evidence="2">20211129_DDA</strain>
        <tissue evidence="2">Liver</tissue>
    </source>
</reference>
<dbReference type="AlphaFoldDB" id="A0AAV7UH59"/>
<feature type="region of interest" description="Disordered" evidence="1">
    <location>
        <begin position="67"/>
        <end position="141"/>
    </location>
</feature>
<organism evidence="2 3">
    <name type="scientific">Pleurodeles waltl</name>
    <name type="common">Iberian ribbed newt</name>
    <dbReference type="NCBI Taxonomy" id="8319"/>
    <lineage>
        <taxon>Eukaryota</taxon>
        <taxon>Metazoa</taxon>
        <taxon>Chordata</taxon>
        <taxon>Craniata</taxon>
        <taxon>Vertebrata</taxon>
        <taxon>Euteleostomi</taxon>
        <taxon>Amphibia</taxon>
        <taxon>Batrachia</taxon>
        <taxon>Caudata</taxon>
        <taxon>Salamandroidea</taxon>
        <taxon>Salamandridae</taxon>
        <taxon>Pleurodelinae</taxon>
        <taxon>Pleurodeles</taxon>
    </lineage>
</organism>
<sequence>MRSIPDKKTGLSPQEILMGRVMRLPAVPANALVNLIDDMVLDYCKGLADVILLSLISRIHASHTREVINPTEQEEELLRLPPARHIPGEDRGGSELESEPEHTPVDLPTPVTDEVEGILEEEDETSSTSSNEKVKELVKRE</sequence>
<accession>A0AAV7UH59</accession>
<proteinExistence type="predicted"/>
<feature type="compositionally biased region" description="Basic and acidic residues" evidence="1">
    <location>
        <begin position="86"/>
        <end position="104"/>
    </location>
</feature>
<evidence type="ECO:0000256" key="1">
    <source>
        <dbReference type="SAM" id="MobiDB-lite"/>
    </source>
</evidence>
<keyword evidence="3" id="KW-1185">Reference proteome</keyword>
<dbReference type="EMBL" id="JANPWB010000005">
    <property type="protein sequence ID" value="KAJ1187028.1"/>
    <property type="molecule type" value="Genomic_DNA"/>
</dbReference>
<evidence type="ECO:0000313" key="3">
    <source>
        <dbReference type="Proteomes" id="UP001066276"/>
    </source>
</evidence>
<feature type="compositionally biased region" description="Acidic residues" evidence="1">
    <location>
        <begin position="113"/>
        <end position="125"/>
    </location>
</feature>
<name>A0AAV7UH59_PLEWA</name>
<dbReference type="Proteomes" id="UP001066276">
    <property type="component" value="Chromosome 3_1"/>
</dbReference>
<evidence type="ECO:0000313" key="2">
    <source>
        <dbReference type="EMBL" id="KAJ1187028.1"/>
    </source>
</evidence>
<comment type="caution">
    <text evidence="2">The sequence shown here is derived from an EMBL/GenBank/DDBJ whole genome shotgun (WGS) entry which is preliminary data.</text>
</comment>